<dbReference type="Gene3D" id="3.30.420.10">
    <property type="entry name" value="Ribonuclease H-like superfamily/Ribonuclease H"/>
    <property type="match status" value="1"/>
</dbReference>
<dbReference type="InterPro" id="IPR012337">
    <property type="entry name" value="RNaseH-like_sf"/>
</dbReference>
<dbReference type="AlphaFoldDB" id="A0A1H3Q1H9"/>
<accession>A0A1H3Q1H9</accession>
<evidence type="ECO:0000259" key="1">
    <source>
        <dbReference type="Pfam" id="PF13482"/>
    </source>
</evidence>
<dbReference type="EMBL" id="FNQE01000017">
    <property type="protein sequence ID" value="SDZ07083.1"/>
    <property type="molecule type" value="Genomic_DNA"/>
</dbReference>
<dbReference type="Proteomes" id="UP000198625">
    <property type="component" value="Unassembled WGS sequence"/>
</dbReference>
<dbReference type="InterPro" id="IPR036397">
    <property type="entry name" value="RNaseH_sf"/>
</dbReference>
<dbReference type="OrthoDB" id="9790530at2"/>
<reference evidence="3" key="1">
    <citation type="submission" date="2016-10" db="EMBL/GenBank/DDBJ databases">
        <authorList>
            <person name="Varghese N."/>
            <person name="Submissions S."/>
        </authorList>
    </citation>
    <scope>NUCLEOTIDE SEQUENCE [LARGE SCALE GENOMIC DNA]</scope>
    <source>
        <strain evidence="3">DSM 21650</strain>
    </source>
</reference>
<dbReference type="RefSeq" id="WP_091729982.1">
    <property type="nucleotide sequence ID" value="NZ_FNQE01000017.1"/>
</dbReference>
<evidence type="ECO:0000313" key="3">
    <source>
        <dbReference type="Proteomes" id="UP000198625"/>
    </source>
</evidence>
<keyword evidence="3" id="KW-1185">Reference proteome</keyword>
<sequence length="336" mass="39526">MEIIRNTLNEQINIPASLKDKILDKKFCFLDIETTGFSRISNYIILIGALYINGENLEIVQFFAEGDNEEKNLLDSFKSFISDFDIIITFNGDSFDIPFINSRLNHHGIKYNIKNDKGIDILKIVRRKKDLLGLQKYNLKSIERFLGIEREDTISGKESVEMYYEYIKTKDVRKKDIILRHNYEDIYNLPKILKILDIIDIKSKININTKYRNKDMQITVEIDNIKYEGSMMIMKGLTTSFATLDEVHYGDSHVFKWYPRIGAYEISLQIKNGKLSDGSKCVFTDYSIFNLPMQEFNKLDYKLPDNIIIFEHNGHFIRDNIESFIKCFWDSLFTQR</sequence>
<name>A0A1H3Q1H9_9FIRM</name>
<evidence type="ECO:0000313" key="2">
    <source>
        <dbReference type="EMBL" id="SDZ07083.1"/>
    </source>
</evidence>
<protein>
    <recommendedName>
        <fullName evidence="1">YprB ribonuclease H-like domain-containing protein</fullName>
    </recommendedName>
</protein>
<dbReference type="InterPro" id="IPR038720">
    <property type="entry name" value="YprB_RNase_H-like_dom"/>
</dbReference>
<dbReference type="PANTHER" id="PTHR38462">
    <property type="entry name" value="EXONUCLEASE-LIKE PROTEIN"/>
    <property type="match status" value="1"/>
</dbReference>
<dbReference type="PANTHER" id="PTHR38462:SF1">
    <property type="entry name" value="YPRB RIBONUCLEASE H-LIKE DOMAIN-CONTAINING PROTEIN"/>
    <property type="match status" value="1"/>
</dbReference>
<dbReference type="STRING" id="415015.SAMN05660462_01752"/>
<proteinExistence type="predicted"/>
<dbReference type="GO" id="GO:0003676">
    <property type="term" value="F:nucleic acid binding"/>
    <property type="evidence" value="ECO:0007669"/>
    <property type="project" value="InterPro"/>
</dbReference>
<dbReference type="SUPFAM" id="SSF53098">
    <property type="entry name" value="Ribonuclease H-like"/>
    <property type="match status" value="1"/>
</dbReference>
<dbReference type="Pfam" id="PF13482">
    <property type="entry name" value="RNase_H_2"/>
    <property type="match status" value="1"/>
</dbReference>
<organism evidence="2 3">
    <name type="scientific">Proteiniborus ethanoligenes</name>
    <dbReference type="NCBI Taxonomy" id="415015"/>
    <lineage>
        <taxon>Bacteria</taxon>
        <taxon>Bacillati</taxon>
        <taxon>Bacillota</taxon>
        <taxon>Clostridia</taxon>
        <taxon>Eubacteriales</taxon>
        <taxon>Proteiniborus</taxon>
    </lineage>
</organism>
<feature type="domain" description="YprB ribonuclease H-like" evidence="1">
    <location>
        <begin position="28"/>
        <end position="195"/>
    </location>
</feature>
<gene>
    <name evidence="2" type="ORF">SAMN05660462_01752</name>
</gene>